<dbReference type="PANTHER" id="PTHR20855:SF3">
    <property type="entry name" value="LD03007P"/>
    <property type="match status" value="1"/>
</dbReference>
<feature type="binding site" evidence="7">
    <location>
        <position position="186"/>
    </location>
    <ligand>
        <name>Zn(2+)</name>
        <dbReference type="ChEBI" id="CHEBI:29105"/>
    </ligand>
</feature>
<name>A0A1Y6DBU7_9GAMM</name>
<comment type="similarity">
    <text evidence="2">Belongs to the UPF0073 (Hly-III) family.</text>
</comment>
<keyword evidence="10" id="KW-1185">Reference proteome</keyword>
<keyword evidence="3" id="KW-1003">Cell membrane</keyword>
<comment type="subcellular location">
    <subcellularLocation>
        <location evidence="1">Cell membrane</location>
        <topology evidence="1">Multi-pass membrane protein</topology>
    </subcellularLocation>
</comment>
<keyword evidence="4 8" id="KW-0812">Transmembrane</keyword>
<evidence type="ECO:0000256" key="4">
    <source>
        <dbReference type="ARBA" id="ARBA00022692"/>
    </source>
</evidence>
<keyword evidence="5 8" id="KW-1133">Transmembrane helix</keyword>
<evidence type="ECO:0000256" key="6">
    <source>
        <dbReference type="ARBA" id="ARBA00023136"/>
    </source>
</evidence>
<evidence type="ECO:0000256" key="3">
    <source>
        <dbReference type="ARBA" id="ARBA00022475"/>
    </source>
</evidence>
<dbReference type="RefSeq" id="WP_085216739.1">
    <property type="nucleotide sequence ID" value="NZ_FXAM01000003.1"/>
</dbReference>
<protein>
    <submittedName>
        <fullName evidence="9">Hemolysin III</fullName>
    </submittedName>
</protein>
<evidence type="ECO:0000313" key="9">
    <source>
        <dbReference type="EMBL" id="SMF97722.1"/>
    </source>
</evidence>
<gene>
    <name evidence="9" type="ORF">SAMN02949497_0292</name>
</gene>
<keyword evidence="7" id="KW-0479">Metal-binding</keyword>
<accession>A0A1Y6DBU7</accession>
<feature type="transmembrane region" description="Helical" evidence="8">
    <location>
        <begin position="100"/>
        <end position="119"/>
    </location>
</feature>
<dbReference type="AlphaFoldDB" id="A0A1Y6DBU7"/>
<evidence type="ECO:0000256" key="8">
    <source>
        <dbReference type="SAM" id="Phobius"/>
    </source>
</evidence>
<evidence type="ECO:0000256" key="5">
    <source>
        <dbReference type="ARBA" id="ARBA00022989"/>
    </source>
</evidence>
<feature type="transmembrane region" description="Helical" evidence="8">
    <location>
        <begin position="77"/>
        <end position="94"/>
    </location>
</feature>
<reference evidence="9 10" key="1">
    <citation type="submission" date="2016-12" db="EMBL/GenBank/DDBJ databases">
        <authorList>
            <person name="Song W.-J."/>
            <person name="Kurnit D.M."/>
        </authorList>
    </citation>
    <scope>NUCLEOTIDE SEQUENCE [LARGE SCALE GENOMIC DNA]</scope>
    <source>
        <strain evidence="9 10">175</strain>
    </source>
</reference>
<feature type="transmembrane region" description="Helical" evidence="8">
    <location>
        <begin position="36"/>
        <end position="56"/>
    </location>
</feature>
<feature type="binding site" evidence="7">
    <location>
        <position position="182"/>
    </location>
    <ligand>
        <name>Zn(2+)</name>
        <dbReference type="ChEBI" id="CHEBI:29105"/>
    </ligand>
</feature>
<keyword evidence="7" id="KW-0862">Zinc</keyword>
<sequence length="205" mass="22895">MEKAERFNTLSHLVGAVAACGGLVVLDMLAVRQGDIWKIVSFSIYGLTMILVYTFSTLYHGLQGELKRMFAKLDHQSIYLFIAGTYTPVALVTLRGVLGWLIFSAVWGLAVLGIALEIWSRGGSRVFSVVIYLVMGWMILIALDPLLEAIPFEGFVWLISGGLFYTVGVAFYALDHKVDYFHNIWHIFVLAGSISHYFAILFYVA</sequence>
<dbReference type="Proteomes" id="UP000192923">
    <property type="component" value="Unassembled WGS sequence"/>
</dbReference>
<dbReference type="GO" id="GO:0046872">
    <property type="term" value="F:metal ion binding"/>
    <property type="evidence" value="ECO:0007669"/>
    <property type="project" value="UniProtKB-KW"/>
</dbReference>
<dbReference type="GO" id="GO:0005886">
    <property type="term" value="C:plasma membrane"/>
    <property type="evidence" value="ECO:0007669"/>
    <property type="project" value="UniProtKB-SubCell"/>
</dbReference>
<dbReference type="Pfam" id="PF03006">
    <property type="entry name" value="HlyIII"/>
    <property type="match status" value="1"/>
</dbReference>
<feature type="binding site" evidence="7">
    <location>
        <position position="60"/>
    </location>
    <ligand>
        <name>Zn(2+)</name>
        <dbReference type="ChEBI" id="CHEBI:29105"/>
    </ligand>
</feature>
<dbReference type="GO" id="GO:0140911">
    <property type="term" value="F:pore-forming activity"/>
    <property type="evidence" value="ECO:0007669"/>
    <property type="project" value="InterPro"/>
</dbReference>
<organism evidence="9 10">
    <name type="scientific">Methylomagnum ishizawai</name>
    <dbReference type="NCBI Taxonomy" id="1760988"/>
    <lineage>
        <taxon>Bacteria</taxon>
        <taxon>Pseudomonadati</taxon>
        <taxon>Pseudomonadota</taxon>
        <taxon>Gammaproteobacteria</taxon>
        <taxon>Methylococcales</taxon>
        <taxon>Methylococcaceae</taxon>
        <taxon>Methylomagnum</taxon>
    </lineage>
</organism>
<dbReference type="InterPro" id="IPR004254">
    <property type="entry name" value="AdipoR/HlyIII-related"/>
</dbReference>
<keyword evidence="6 8" id="KW-0472">Membrane</keyword>
<dbReference type="STRING" id="1760988.SAMN02949497_0292"/>
<dbReference type="InterPro" id="IPR005744">
    <property type="entry name" value="Hy-lIII"/>
</dbReference>
<evidence type="ECO:0000256" key="1">
    <source>
        <dbReference type="ARBA" id="ARBA00004651"/>
    </source>
</evidence>
<feature type="transmembrane region" description="Helical" evidence="8">
    <location>
        <begin position="186"/>
        <end position="204"/>
    </location>
</feature>
<feature type="transmembrane region" description="Helical" evidence="8">
    <location>
        <begin position="155"/>
        <end position="174"/>
    </location>
</feature>
<evidence type="ECO:0000256" key="2">
    <source>
        <dbReference type="ARBA" id="ARBA00008488"/>
    </source>
</evidence>
<evidence type="ECO:0000313" key="10">
    <source>
        <dbReference type="Proteomes" id="UP000192923"/>
    </source>
</evidence>
<dbReference type="PANTHER" id="PTHR20855">
    <property type="entry name" value="ADIPOR/PROGESTIN RECEPTOR-RELATED"/>
    <property type="match status" value="1"/>
</dbReference>
<dbReference type="EMBL" id="FXAM01000003">
    <property type="protein sequence ID" value="SMF97722.1"/>
    <property type="molecule type" value="Genomic_DNA"/>
</dbReference>
<feature type="transmembrane region" description="Helical" evidence="8">
    <location>
        <begin position="126"/>
        <end position="143"/>
    </location>
</feature>
<dbReference type="PROSITE" id="PS51257">
    <property type="entry name" value="PROKAR_LIPOPROTEIN"/>
    <property type="match status" value="1"/>
</dbReference>
<dbReference type="NCBIfam" id="TIGR01065">
    <property type="entry name" value="hlyIII"/>
    <property type="match status" value="1"/>
</dbReference>
<evidence type="ECO:0000256" key="7">
    <source>
        <dbReference type="PIRSR" id="PIRSR604254-1"/>
    </source>
</evidence>
<dbReference type="OrthoDB" id="9813689at2"/>
<feature type="transmembrane region" description="Helical" evidence="8">
    <location>
        <begin position="12"/>
        <end position="30"/>
    </location>
</feature>
<proteinExistence type="inferred from homology"/>